<organism evidence="1 2">
    <name type="scientific">Mesonia oceanica</name>
    <dbReference type="NCBI Taxonomy" id="2687242"/>
    <lineage>
        <taxon>Bacteria</taxon>
        <taxon>Pseudomonadati</taxon>
        <taxon>Bacteroidota</taxon>
        <taxon>Flavobacteriia</taxon>
        <taxon>Flavobacteriales</taxon>
        <taxon>Flavobacteriaceae</taxon>
        <taxon>Mesonia</taxon>
    </lineage>
</organism>
<gene>
    <name evidence="1" type="primary">pelL</name>
    <name evidence="1" type="ORF">FVB9532_02713</name>
</gene>
<accession>A0AC61YA83</accession>
<comment type="caution">
    <text evidence="1">The sequence shown here is derived from an EMBL/GenBank/DDBJ whole genome shotgun (WGS) entry which is preliminary data.</text>
</comment>
<proteinExistence type="predicted"/>
<dbReference type="EC" id="4.2.2.2" evidence="1"/>
<protein>
    <submittedName>
        <fullName evidence="1">Pectate lyase L</fullName>
        <ecNumber evidence="1">4.2.2.2</ecNumber>
    </submittedName>
</protein>
<dbReference type="EMBL" id="CABVMM010000010">
    <property type="protein sequence ID" value="VVV01421.1"/>
    <property type="molecule type" value="Genomic_DNA"/>
</dbReference>
<sequence>MKLFQFIKLKLGLVAVLVLLSSCDSVDDNFRDGPIWSGYDDEPENPENPENPGNPLVANVETAEGLREALLSATSGDSIIVAAGEYNFDTPLTISNSGTSDDPIVVIAQDERPIINFSAMEENSSNRGLIIDQDYWKVKGFIFEEAGDNGMLVSGNYNIIEFCDFRRNSDTGLQIDNGGSNNLVLNCDSYFNADSSIENADGFACKLTAGTGNKFEGCRAWNNLDDGWDGYLRDNDNISTTYENCWAIKNGFLEDGTEGNGDGNGFKTGGSDDKDLKHNATYIRCLAVGNTHDGFDHNSNRGTVIIYNCSAYENGNNYNFSNTNPLEELIIKNSVSLNASNSFNATSTDISSNTWMDGFSVSPNDFESLMVEELTAARQEDGSLPEISFMHLVAGSELIDAGEEVQGVEFNGTAPDLGAFEFEN</sequence>
<reference evidence="1" key="1">
    <citation type="submission" date="2019-09" db="EMBL/GenBank/DDBJ databases">
        <authorList>
            <person name="Rodrigo-Torres L."/>
            <person name="Arahal R. D."/>
            <person name="Lucena T."/>
        </authorList>
    </citation>
    <scope>NUCLEOTIDE SEQUENCE</scope>
    <source>
        <strain evidence="1">ISS653</strain>
    </source>
</reference>
<keyword evidence="2" id="KW-1185">Reference proteome</keyword>
<keyword evidence="1" id="KW-0456">Lyase</keyword>
<name>A0AC61YA83_9FLAO</name>
<evidence type="ECO:0000313" key="1">
    <source>
        <dbReference type="EMBL" id="VVV01421.1"/>
    </source>
</evidence>
<dbReference type="Proteomes" id="UP000356253">
    <property type="component" value="Unassembled WGS sequence"/>
</dbReference>
<evidence type="ECO:0000313" key="2">
    <source>
        <dbReference type="Proteomes" id="UP000356253"/>
    </source>
</evidence>